<reference evidence="3 4" key="1">
    <citation type="submission" date="2023-02" db="EMBL/GenBank/DDBJ databases">
        <title>Genome sequence of Lentisphaera profundi SAORIC-696.</title>
        <authorList>
            <person name="Kim e."/>
            <person name="Cho J.-C."/>
            <person name="Choi A."/>
            <person name="Kang I."/>
        </authorList>
    </citation>
    <scope>NUCLEOTIDE SEQUENCE [LARGE SCALE GENOMIC DNA]</scope>
    <source>
        <strain evidence="3 4">SAORIC-696</strain>
    </source>
</reference>
<dbReference type="SUPFAM" id="SSF54523">
    <property type="entry name" value="Pili subunits"/>
    <property type="match status" value="1"/>
</dbReference>
<proteinExistence type="predicted"/>
<evidence type="ECO:0000313" key="4">
    <source>
        <dbReference type="Proteomes" id="UP001214250"/>
    </source>
</evidence>
<dbReference type="InterPro" id="IPR045584">
    <property type="entry name" value="Pilin-like"/>
</dbReference>
<dbReference type="Proteomes" id="UP001214250">
    <property type="component" value="Chromosome 2"/>
</dbReference>
<name>A0ABY7VTS8_9BACT</name>
<protein>
    <submittedName>
        <fullName evidence="3">Type II secretion system protein</fullName>
    </submittedName>
</protein>
<dbReference type="InterPro" id="IPR012902">
    <property type="entry name" value="N_methyl_site"/>
</dbReference>
<dbReference type="PANTHER" id="PTHR30093:SF2">
    <property type="entry name" value="TYPE II SECRETION SYSTEM PROTEIN H"/>
    <property type="match status" value="1"/>
</dbReference>
<keyword evidence="2" id="KW-0472">Membrane</keyword>
<keyword evidence="2" id="KW-0812">Transmembrane</keyword>
<dbReference type="NCBIfam" id="TIGR02532">
    <property type="entry name" value="IV_pilin_GFxxxE"/>
    <property type="match status" value="1"/>
</dbReference>
<keyword evidence="4" id="KW-1185">Reference proteome</keyword>
<evidence type="ECO:0000256" key="2">
    <source>
        <dbReference type="SAM" id="Phobius"/>
    </source>
</evidence>
<evidence type="ECO:0000313" key="3">
    <source>
        <dbReference type="EMBL" id="WDE97610.1"/>
    </source>
</evidence>
<dbReference type="RefSeq" id="WP_274152104.1">
    <property type="nucleotide sequence ID" value="NZ_CP117812.1"/>
</dbReference>
<evidence type="ECO:0000256" key="1">
    <source>
        <dbReference type="ARBA" id="ARBA00022481"/>
    </source>
</evidence>
<dbReference type="PRINTS" id="PR00813">
    <property type="entry name" value="BCTERIALGSPG"/>
</dbReference>
<accession>A0ABY7VTS8</accession>
<keyword evidence="1" id="KW-0488">Methylation</keyword>
<sequence length="274" mass="30537">MRFKYQSSFKKQYQFTLIELLVVIAIIGILASLLLPSLKKSREQARIAVCTSNLKQINTATFLYMDDSEGYFPARSPWTGIGFDDLLGTYDGRDLTETQMLAGGHIGALVANLPGGVDHGALYRCPLDDRESPGWIIKTYDISAFYHAPIWNYKDPARRGVSGMFHNGTTLLAASRKLNDLNNTSEVIAYGENFAPLDFDNNWIRLNMGNSWEWSGLTATLFEQNEAAHSNMKFNFSMADGHVEKMNYIQSMVRSGGAMATNADTSGSAWDSER</sequence>
<gene>
    <name evidence="3" type="ORF">PQO03_17420</name>
</gene>
<dbReference type="InterPro" id="IPR000983">
    <property type="entry name" value="Bac_GSPG_pilin"/>
</dbReference>
<keyword evidence="2" id="KW-1133">Transmembrane helix</keyword>
<dbReference type="EMBL" id="CP117812">
    <property type="protein sequence ID" value="WDE97610.1"/>
    <property type="molecule type" value="Genomic_DNA"/>
</dbReference>
<dbReference type="Gene3D" id="3.30.700.10">
    <property type="entry name" value="Glycoprotein, Type 4 Pilin"/>
    <property type="match status" value="1"/>
</dbReference>
<organism evidence="3 4">
    <name type="scientific">Lentisphaera profundi</name>
    <dbReference type="NCBI Taxonomy" id="1658616"/>
    <lineage>
        <taxon>Bacteria</taxon>
        <taxon>Pseudomonadati</taxon>
        <taxon>Lentisphaerota</taxon>
        <taxon>Lentisphaeria</taxon>
        <taxon>Lentisphaerales</taxon>
        <taxon>Lentisphaeraceae</taxon>
        <taxon>Lentisphaera</taxon>
    </lineage>
</organism>
<dbReference type="PANTHER" id="PTHR30093">
    <property type="entry name" value="GENERAL SECRETION PATHWAY PROTEIN G"/>
    <property type="match status" value="1"/>
</dbReference>
<feature type="transmembrane region" description="Helical" evidence="2">
    <location>
        <begin position="12"/>
        <end position="35"/>
    </location>
</feature>